<proteinExistence type="predicted"/>
<gene>
    <name evidence="2" type="ORF">LSAA_9086</name>
</gene>
<dbReference type="OrthoDB" id="10647970at2759"/>
<evidence type="ECO:0000313" key="4">
    <source>
        <dbReference type="Proteomes" id="UP000675881"/>
    </source>
</evidence>
<feature type="region of interest" description="Disordered" evidence="1">
    <location>
        <begin position="1"/>
        <end position="153"/>
    </location>
</feature>
<protein>
    <submittedName>
        <fullName evidence="2">(salmon louse) hypothetical protein</fullName>
    </submittedName>
</protein>
<dbReference type="EMBL" id="HG994583">
    <property type="protein sequence ID" value="CAF2930357.1"/>
    <property type="molecule type" value="Genomic_DNA"/>
</dbReference>
<organism evidence="3">
    <name type="scientific">Lepeophtheirus salmonis</name>
    <name type="common">Salmon louse</name>
    <name type="synonym">Caligus salmonis</name>
    <dbReference type="NCBI Taxonomy" id="72036"/>
    <lineage>
        <taxon>Eukaryota</taxon>
        <taxon>Metazoa</taxon>
        <taxon>Ecdysozoa</taxon>
        <taxon>Arthropoda</taxon>
        <taxon>Crustacea</taxon>
        <taxon>Multicrustacea</taxon>
        <taxon>Hexanauplia</taxon>
        <taxon>Copepoda</taxon>
        <taxon>Siphonostomatoida</taxon>
        <taxon>Caligidae</taxon>
        <taxon>Lepeophtheirus</taxon>
    </lineage>
</organism>
<feature type="compositionally biased region" description="Basic and acidic residues" evidence="1">
    <location>
        <begin position="40"/>
        <end position="65"/>
    </location>
</feature>
<reference evidence="2" key="2">
    <citation type="submission" date="2021-02" db="EMBL/GenBank/DDBJ databases">
        <authorList>
            <person name="Bekaert M."/>
        </authorList>
    </citation>
    <scope>NUCLEOTIDE SEQUENCE</scope>
    <source>
        <strain evidence="2">IoA-00</strain>
    </source>
</reference>
<keyword evidence="4" id="KW-1185">Reference proteome</keyword>
<dbReference type="Proteomes" id="UP000675881">
    <property type="component" value="Chromosome 4"/>
</dbReference>
<name>A0A0K2UJ34_LEPSM</name>
<evidence type="ECO:0000256" key="1">
    <source>
        <dbReference type="SAM" id="MobiDB-lite"/>
    </source>
</evidence>
<accession>A0A0K2UJ34</accession>
<sequence length="181" mass="20619">MLESNSTKTPRSLEDLSSDEEEDAANESPLPTIKSRKKIKIDAQDEKEKSLLKEGKKRPLERKVESEEEELDDVKRYKLSQRDSPPPKDSPKSSKKDIQSSCDTEEEGEDESDDDADDEDDDPKNKSPKRLTLPLISEIVPESPVSDCSPRRKDAQVISIEGLQHDKMKERERVDDLLKDL</sequence>
<evidence type="ECO:0000313" key="3">
    <source>
        <dbReference type="EMBL" id="CDW38060.1"/>
    </source>
</evidence>
<reference evidence="3" key="1">
    <citation type="submission" date="2014-05" db="EMBL/GenBank/DDBJ databases">
        <authorList>
            <person name="Chronopoulou M."/>
        </authorList>
    </citation>
    <scope>NUCLEOTIDE SEQUENCE</scope>
    <source>
        <tissue evidence="3">Whole organism</tissue>
    </source>
</reference>
<feature type="compositionally biased region" description="Acidic residues" evidence="1">
    <location>
        <begin position="103"/>
        <end position="122"/>
    </location>
</feature>
<evidence type="ECO:0000313" key="2">
    <source>
        <dbReference type="EMBL" id="CAF2930357.1"/>
    </source>
</evidence>
<dbReference type="EMBL" id="HACA01020699">
    <property type="protein sequence ID" value="CDW38060.1"/>
    <property type="molecule type" value="Transcribed_RNA"/>
</dbReference>
<feature type="compositionally biased region" description="Polar residues" evidence="1">
    <location>
        <begin position="1"/>
        <end position="10"/>
    </location>
</feature>
<feature type="compositionally biased region" description="Basic and acidic residues" evidence="1">
    <location>
        <begin position="85"/>
        <end position="98"/>
    </location>
</feature>
<dbReference type="AlphaFoldDB" id="A0A0K2UJ34"/>
<feature type="compositionally biased region" description="Acidic residues" evidence="1">
    <location>
        <begin position="16"/>
        <end position="25"/>
    </location>
</feature>